<dbReference type="EMBL" id="JPKZ01002255">
    <property type="protein sequence ID" value="KHN77720.1"/>
    <property type="molecule type" value="Genomic_DNA"/>
</dbReference>
<dbReference type="Proteomes" id="UP000031036">
    <property type="component" value="Unassembled WGS sequence"/>
</dbReference>
<reference evidence="1 2" key="1">
    <citation type="submission" date="2014-11" db="EMBL/GenBank/DDBJ databases">
        <title>Genetic blueprint of the zoonotic pathogen Toxocara canis.</title>
        <authorList>
            <person name="Zhu X.-Q."/>
            <person name="Korhonen P.K."/>
            <person name="Cai H."/>
            <person name="Young N.D."/>
            <person name="Nejsum P."/>
            <person name="von Samson-Himmelstjerna G."/>
            <person name="Boag P.R."/>
            <person name="Tan P."/>
            <person name="Li Q."/>
            <person name="Min J."/>
            <person name="Yang Y."/>
            <person name="Wang X."/>
            <person name="Fang X."/>
            <person name="Hall R.S."/>
            <person name="Hofmann A."/>
            <person name="Sternberg P.W."/>
            <person name="Jex A.R."/>
            <person name="Gasser R.B."/>
        </authorList>
    </citation>
    <scope>NUCLEOTIDE SEQUENCE [LARGE SCALE GENOMIC DNA]</scope>
    <source>
        <strain evidence="1">PN_DK_2014</strain>
    </source>
</reference>
<gene>
    <name evidence="1" type="ORF">Tcan_00064</name>
</gene>
<accession>A0A0B2V9Q2</accession>
<evidence type="ECO:0000313" key="2">
    <source>
        <dbReference type="Proteomes" id="UP000031036"/>
    </source>
</evidence>
<organism evidence="1 2">
    <name type="scientific">Toxocara canis</name>
    <name type="common">Canine roundworm</name>
    <dbReference type="NCBI Taxonomy" id="6265"/>
    <lineage>
        <taxon>Eukaryota</taxon>
        <taxon>Metazoa</taxon>
        <taxon>Ecdysozoa</taxon>
        <taxon>Nematoda</taxon>
        <taxon>Chromadorea</taxon>
        <taxon>Rhabditida</taxon>
        <taxon>Spirurina</taxon>
        <taxon>Ascaridomorpha</taxon>
        <taxon>Ascaridoidea</taxon>
        <taxon>Toxocaridae</taxon>
        <taxon>Toxocara</taxon>
    </lineage>
</organism>
<name>A0A0B2V9Q2_TOXCA</name>
<protein>
    <submittedName>
        <fullName evidence="1">Uncharacterized protein</fullName>
    </submittedName>
</protein>
<evidence type="ECO:0000313" key="1">
    <source>
        <dbReference type="EMBL" id="KHN77720.1"/>
    </source>
</evidence>
<comment type="caution">
    <text evidence="1">The sequence shown here is derived from an EMBL/GenBank/DDBJ whole genome shotgun (WGS) entry which is preliminary data.</text>
</comment>
<proteinExistence type="predicted"/>
<dbReference type="AlphaFoldDB" id="A0A0B2V9Q2"/>
<keyword evidence="2" id="KW-1185">Reference proteome</keyword>
<sequence>MLPPTNKQNLRTPVIDGCGGRFIECICTIAHQKMSLQCKVVVCQMLAQLHQLLYFSSKCTLRADSCKRRLSNQIIISSNTTTKQCLLFVLTTVTIELIPVFCGCDYRYL</sequence>